<keyword evidence="1" id="KW-0472">Membrane</keyword>
<dbReference type="Pfam" id="PF10096">
    <property type="entry name" value="DUF2334"/>
    <property type="match status" value="1"/>
</dbReference>
<proteinExistence type="predicted"/>
<feature type="transmembrane region" description="Helical" evidence="1">
    <location>
        <begin position="513"/>
        <end position="531"/>
    </location>
</feature>
<comment type="caution">
    <text evidence="2">The sequence shown here is derived from an EMBL/GenBank/DDBJ whole genome shotgun (WGS) entry which is preliminary data.</text>
</comment>
<dbReference type="EMBL" id="WAGX01000004">
    <property type="protein sequence ID" value="KAB1439450.1"/>
    <property type="molecule type" value="Genomic_DNA"/>
</dbReference>
<keyword evidence="1" id="KW-1133">Transmembrane helix</keyword>
<protein>
    <submittedName>
        <fullName evidence="2">DUF2334 domain-containing protein</fullName>
    </submittedName>
</protein>
<reference evidence="2 3" key="2">
    <citation type="submission" date="2020-02" db="EMBL/GenBank/DDBJ databases">
        <title>Candidatus Galacturonibacter soehngenii shows hetero-acetogenic catabolism of galacturonic acid but lacks a canonical carbon monoxide dehydrogenase/acetyl-CoA synthase complex.</title>
        <authorList>
            <person name="Diender M."/>
            <person name="Stouten G.R."/>
            <person name="Petersen J.F."/>
            <person name="Nielsen P.H."/>
            <person name="Dueholm M.S."/>
            <person name="Pronk J.T."/>
            <person name="Van Loosdrecht M.C.M."/>
        </authorList>
    </citation>
    <scope>NUCLEOTIDE SEQUENCE [LARGE SCALE GENOMIC DNA]</scope>
    <source>
        <strain evidence="2">GalUA</strain>
    </source>
</reference>
<name>A0A7V7QLP3_9FIRM</name>
<dbReference type="Proteomes" id="UP000461768">
    <property type="component" value="Unassembled WGS sequence"/>
</dbReference>
<sequence length="553" mass="64584">MSCNMMSSLWKKGVFATICVIFLLFSYDIAQAKEESLPAGDILIIYSDGAKNDDMKSIRSIVEYFTYQRFQVTYAPASKCLNQIEKFNFIVCYKVERYPKELVDKLKDREEKGNLILREREGIKNSTGQNDIRLLFVGNELLRYYLNETGRKDTYMDSMKQTGKLQYNFSDFDLKEALVKEENFLFLTENLDYQVGSLEVGGEKGYFCAKVESLYHIPLTDMNNHLIKAAFIKEAAKWKWPYNGEPTTYAQYIVLDKVYPFQDAQKLLEIITYLIEKKEPFVISVMPIFQHGNYPAMQRFCEVLRYAQANGGTIIMHSPTNQMPDFDKEIVNEYITTAIRIYMEQGVYPMGFEVPKNWMFNKDTIEIMSRFRTVLVSQEEDALIQSEDVTTNLVYKDGHQWIAPVIELDDSGVSYLTTNSFAVCFDITEDMEKIKDKIQACISSFVPLKSLWDINHSFWTDEDIMEYKNQIIFINKKRVEKDFNATNYDENFKYNRNTLQRYSKDLSRINKRLVIAVAIVSSLFLTFIFTARHRNKQTFFIKKEKGKKKGGKP</sequence>
<accession>A0A7V7QLP3</accession>
<keyword evidence="3" id="KW-1185">Reference proteome</keyword>
<dbReference type="AlphaFoldDB" id="A0A7V7QLP3"/>
<dbReference type="InterPro" id="IPR018763">
    <property type="entry name" value="DUF2334"/>
</dbReference>
<gene>
    <name evidence="2" type="ORF">F7O84_03375</name>
</gene>
<evidence type="ECO:0000313" key="2">
    <source>
        <dbReference type="EMBL" id="KAB1439450.1"/>
    </source>
</evidence>
<reference evidence="2 3" key="1">
    <citation type="submission" date="2019-09" db="EMBL/GenBank/DDBJ databases">
        <authorList>
            <person name="Valk L.C."/>
        </authorList>
    </citation>
    <scope>NUCLEOTIDE SEQUENCE [LARGE SCALE GENOMIC DNA]</scope>
    <source>
        <strain evidence="2">GalUA</strain>
    </source>
</reference>
<evidence type="ECO:0000313" key="3">
    <source>
        <dbReference type="Proteomes" id="UP000461768"/>
    </source>
</evidence>
<keyword evidence="1" id="KW-0812">Transmembrane</keyword>
<organism evidence="2 3">
    <name type="scientific">Candidatus Galacturonatibacter soehngenii</name>
    <dbReference type="NCBI Taxonomy" id="2307010"/>
    <lineage>
        <taxon>Bacteria</taxon>
        <taxon>Bacillati</taxon>
        <taxon>Bacillota</taxon>
        <taxon>Clostridia</taxon>
        <taxon>Lachnospirales</taxon>
        <taxon>Lachnospiraceae</taxon>
        <taxon>Candidatus Galacturonatibacter</taxon>
    </lineage>
</organism>
<evidence type="ECO:0000256" key="1">
    <source>
        <dbReference type="SAM" id="Phobius"/>
    </source>
</evidence>